<proteinExistence type="predicted"/>
<sequence length="221" mass="24063">MNAYPHMSTRGWRSHGGTWVTAAALAATALSLGTLLGAAPVLAEDTDDTPIATSLIAGNYFRRDLADSKYTVMATFINRATPDSGDVPAGGMAVFGWFESGEVQLLHWVEYLPSMQQMTAQRIVKPAKFPLDPKATPLYTMVCGWPLDDQRVPGKITAAYTERDDANTRVKESSVGTLLNVRWVPVPASRAARHFQAKDYCAEVATTKKSSAPLWLITTTE</sequence>
<dbReference type="EMBL" id="CABVIY010000003">
    <property type="protein sequence ID" value="VVP79365.1"/>
    <property type="molecule type" value="Genomic_DNA"/>
</dbReference>
<accession>A0A5E7RZT4</accession>
<evidence type="ECO:0000313" key="2">
    <source>
        <dbReference type="Proteomes" id="UP000326611"/>
    </source>
</evidence>
<dbReference type="AlphaFoldDB" id="A0A5E7RZT4"/>
<protein>
    <submittedName>
        <fullName evidence="1">Uncharacterized protein</fullName>
    </submittedName>
</protein>
<evidence type="ECO:0000313" key="1">
    <source>
        <dbReference type="EMBL" id="VVP79365.1"/>
    </source>
</evidence>
<gene>
    <name evidence="1" type="ORF">PS918_02139</name>
</gene>
<dbReference type="Proteomes" id="UP000326611">
    <property type="component" value="Unassembled WGS sequence"/>
</dbReference>
<dbReference type="OrthoDB" id="7340239at2"/>
<reference evidence="1 2" key="1">
    <citation type="submission" date="2019-09" db="EMBL/GenBank/DDBJ databases">
        <authorList>
            <person name="Chandra G."/>
            <person name="Truman W A."/>
        </authorList>
    </citation>
    <scope>NUCLEOTIDE SEQUENCE [LARGE SCALE GENOMIC DNA]</scope>
    <source>
        <strain evidence="1">PS918</strain>
    </source>
</reference>
<dbReference type="RefSeq" id="WP_150770226.1">
    <property type="nucleotide sequence ID" value="NZ_CABVIY010000003.1"/>
</dbReference>
<name>A0A5E7RZT4_PSEFL</name>
<organism evidence="1 2">
    <name type="scientific">Pseudomonas fluorescens</name>
    <dbReference type="NCBI Taxonomy" id="294"/>
    <lineage>
        <taxon>Bacteria</taxon>
        <taxon>Pseudomonadati</taxon>
        <taxon>Pseudomonadota</taxon>
        <taxon>Gammaproteobacteria</taxon>
        <taxon>Pseudomonadales</taxon>
        <taxon>Pseudomonadaceae</taxon>
        <taxon>Pseudomonas</taxon>
    </lineage>
</organism>